<dbReference type="SUPFAM" id="SSF53187">
    <property type="entry name" value="Zn-dependent exopeptidases"/>
    <property type="match status" value="1"/>
</dbReference>
<dbReference type="InterPro" id="IPR050072">
    <property type="entry name" value="Peptidase_M20A"/>
</dbReference>
<accession>A0ABW4KQL5</accession>
<dbReference type="InterPro" id="IPR011650">
    <property type="entry name" value="Peptidase_M20_dimer"/>
</dbReference>
<dbReference type="Proteomes" id="UP001597304">
    <property type="component" value="Unassembled WGS sequence"/>
</dbReference>
<evidence type="ECO:0000256" key="3">
    <source>
        <dbReference type="ARBA" id="ARBA00022801"/>
    </source>
</evidence>
<keyword evidence="2" id="KW-0479">Metal-binding</keyword>
<dbReference type="PROSITE" id="PS00758">
    <property type="entry name" value="ARGE_DAPE_CPG2_1"/>
    <property type="match status" value="1"/>
</dbReference>
<evidence type="ECO:0000256" key="2">
    <source>
        <dbReference type="ARBA" id="ARBA00022723"/>
    </source>
</evidence>
<dbReference type="SUPFAM" id="SSF55031">
    <property type="entry name" value="Bacterial exopeptidase dimerisation domain"/>
    <property type="match status" value="1"/>
</dbReference>
<proteinExistence type="predicted"/>
<evidence type="ECO:0000313" key="8">
    <source>
        <dbReference type="Proteomes" id="UP001597304"/>
    </source>
</evidence>
<reference evidence="8" key="1">
    <citation type="journal article" date="2019" name="Int. J. Syst. Evol. Microbiol.">
        <title>The Global Catalogue of Microorganisms (GCM) 10K type strain sequencing project: providing services to taxonomists for standard genome sequencing and annotation.</title>
        <authorList>
            <consortium name="The Broad Institute Genomics Platform"/>
            <consortium name="The Broad Institute Genome Sequencing Center for Infectious Disease"/>
            <person name="Wu L."/>
            <person name="Ma J."/>
        </authorList>
    </citation>
    <scope>NUCLEOTIDE SEQUENCE [LARGE SCALE GENOMIC DNA]</scope>
    <source>
        <strain evidence="8">LMG 29247</strain>
    </source>
</reference>
<name>A0ABW4KQL5_9BURK</name>
<dbReference type="Pfam" id="PF01546">
    <property type="entry name" value="Peptidase_M20"/>
    <property type="match status" value="1"/>
</dbReference>
<dbReference type="PANTHER" id="PTHR43808">
    <property type="entry name" value="ACETYLORNITHINE DEACETYLASE"/>
    <property type="match status" value="1"/>
</dbReference>
<evidence type="ECO:0000256" key="4">
    <source>
        <dbReference type="ARBA" id="ARBA00022833"/>
    </source>
</evidence>
<keyword evidence="3" id="KW-0378">Hydrolase</keyword>
<dbReference type="InterPro" id="IPR017150">
    <property type="entry name" value="Pept_M20_glutamate_carboxypep"/>
</dbReference>
<keyword evidence="7" id="KW-0645">Protease</keyword>
<comment type="cofactor">
    <cofactor evidence="1">
        <name>Zn(2+)</name>
        <dbReference type="ChEBI" id="CHEBI:29105"/>
    </cofactor>
</comment>
<dbReference type="EMBL" id="JBHUEJ010000015">
    <property type="protein sequence ID" value="MFD1710372.1"/>
    <property type="molecule type" value="Genomic_DNA"/>
</dbReference>
<organism evidence="7 8">
    <name type="scientific">Ottowia flava</name>
    <dbReference type="NCBI Taxonomy" id="2675430"/>
    <lineage>
        <taxon>Bacteria</taxon>
        <taxon>Pseudomonadati</taxon>
        <taxon>Pseudomonadota</taxon>
        <taxon>Betaproteobacteria</taxon>
        <taxon>Burkholderiales</taxon>
        <taxon>Comamonadaceae</taxon>
        <taxon>Ottowia</taxon>
    </lineage>
</organism>
<keyword evidence="7" id="KW-0121">Carboxypeptidase</keyword>
<evidence type="ECO:0000256" key="5">
    <source>
        <dbReference type="SAM" id="SignalP"/>
    </source>
</evidence>
<keyword evidence="8" id="KW-1185">Reference proteome</keyword>
<dbReference type="InterPro" id="IPR001261">
    <property type="entry name" value="ArgE/DapE_CS"/>
</dbReference>
<protein>
    <submittedName>
        <fullName evidence="7">Glutamate carboxypeptidase</fullName>
    </submittedName>
</protein>
<dbReference type="GO" id="GO:0004180">
    <property type="term" value="F:carboxypeptidase activity"/>
    <property type="evidence" value="ECO:0007669"/>
    <property type="project" value="UniProtKB-KW"/>
</dbReference>
<comment type="caution">
    <text evidence="7">The sequence shown here is derived from an EMBL/GenBank/DDBJ whole genome shotgun (WGS) entry which is preliminary data.</text>
</comment>
<evidence type="ECO:0000256" key="1">
    <source>
        <dbReference type="ARBA" id="ARBA00001947"/>
    </source>
</evidence>
<evidence type="ECO:0000259" key="6">
    <source>
        <dbReference type="Pfam" id="PF07687"/>
    </source>
</evidence>
<dbReference type="RefSeq" id="WP_147912114.1">
    <property type="nucleotide sequence ID" value="NZ_JBHUEJ010000015.1"/>
</dbReference>
<dbReference type="CDD" id="cd03885">
    <property type="entry name" value="M20_CPDG2"/>
    <property type="match status" value="1"/>
</dbReference>
<dbReference type="Pfam" id="PF07687">
    <property type="entry name" value="M20_dimer"/>
    <property type="match status" value="1"/>
</dbReference>
<keyword evidence="4" id="KW-0862">Zinc</keyword>
<dbReference type="PANTHER" id="PTHR43808:SF10">
    <property type="entry name" value="BLL3749 PROTEIN"/>
    <property type="match status" value="1"/>
</dbReference>
<feature type="signal peptide" evidence="5">
    <location>
        <begin position="1"/>
        <end position="23"/>
    </location>
</feature>
<dbReference type="Gene3D" id="3.30.70.360">
    <property type="match status" value="1"/>
</dbReference>
<keyword evidence="5" id="KW-0732">Signal</keyword>
<dbReference type="Gene3D" id="3.40.630.10">
    <property type="entry name" value="Zn peptidases"/>
    <property type="match status" value="1"/>
</dbReference>
<dbReference type="InterPro" id="IPR002933">
    <property type="entry name" value="Peptidase_M20"/>
</dbReference>
<gene>
    <name evidence="7" type="ORF">ACFSF0_07125</name>
</gene>
<sequence>MNRWNLPLAAGLTAIVFGLMGCAETGGTTGHPSPSTVTAATAQPGRLDAGLLQAARAEQPALMRTLERLVNIETGTGNAEGLAQLAQVLERELRAVGATVTRHKPDGDVVGDNLVGRIPGKGATRLLLIAHMDTVYPKGTLAKHPFRVEGDRAYGPGVADNKGGIAQILHTLRLLKARGAEHGPITVMLNSDEERGSFGSRALIQRLAAEADAVLSFEPTSQHEEPLILGTSSIAYYKVAVQGASAHAGANPELGVNALVEAADIIGRTRELDNPARELRFNWTVMSAGTVPNVVPDRAQLEADIRFAREEDLTGLLRTLEDRIQNQKRLAKSEITIRAERGRPGFTANASGRAMGAQAQAIYAELGQTLAVIDRVGAGTDAGYAALSGKPVVESMGLPGYGFHSDEAEYALIDAIPRRLYLTARMIMELSQRKP</sequence>
<dbReference type="NCBIfam" id="NF004788">
    <property type="entry name" value="PRK06133.1"/>
    <property type="match status" value="1"/>
</dbReference>
<feature type="domain" description="Peptidase M20 dimerisation" evidence="6">
    <location>
        <begin position="230"/>
        <end position="328"/>
    </location>
</feature>
<feature type="chain" id="PRO_5045929645" evidence="5">
    <location>
        <begin position="24"/>
        <end position="435"/>
    </location>
</feature>
<dbReference type="PROSITE" id="PS51257">
    <property type="entry name" value="PROKAR_LIPOPROTEIN"/>
    <property type="match status" value="1"/>
</dbReference>
<dbReference type="PIRSF" id="PIRSF037238">
    <property type="entry name" value="Carboxypeptidase_G2"/>
    <property type="match status" value="1"/>
</dbReference>
<dbReference type="InterPro" id="IPR036264">
    <property type="entry name" value="Bact_exopeptidase_dim_dom"/>
</dbReference>
<evidence type="ECO:0000313" key="7">
    <source>
        <dbReference type="EMBL" id="MFD1710372.1"/>
    </source>
</evidence>